<proteinExistence type="predicted"/>
<dbReference type="AlphaFoldDB" id="A0A7S1N1F5"/>
<dbReference type="Gene3D" id="3.40.50.2300">
    <property type="match status" value="1"/>
</dbReference>
<dbReference type="SMART" id="SM00448">
    <property type="entry name" value="REC"/>
    <property type="match status" value="1"/>
</dbReference>
<keyword evidence="1" id="KW-0597">Phosphoprotein</keyword>
<reference evidence="3" key="1">
    <citation type="submission" date="2021-01" db="EMBL/GenBank/DDBJ databases">
        <authorList>
            <person name="Corre E."/>
            <person name="Pelletier E."/>
            <person name="Niang G."/>
            <person name="Scheremetjew M."/>
            <person name="Finn R."/>
            <person name="Kale V."/>
            <person name="Holt S."/>
            <person name="Cochrane G."/>
            <person name="Meng A."/>
            <person name="Brown T."/>
            <person name="Cohen L."/>
        </authorList>
    </citation>
    <scope>NUCLEOTIDE SEQUENCE</scope>
    <source>
        <strain evidence="3">NIES-381</strain>
    </source>
</reference>
<dbReference type="EMBL" id="HBGA01005717">
    <property type="protein sequence ID" value="CAD8990952.1"/>
    <property type="molecule type" value="Transcribed_RNA"/>
</dbReference>
<dbReference type="CDD" id="cd17546">
    <property type="entry name" value="REC_hyHK_CKI1_RcsC-like"/>
    <property type="match status" value="1"/>
</dbReference>
<sequence>MLQAELTLAARATHAVLTQPCIVLVVDDTKMNLVLLEHMSRTVGAKVIAFDNGQAAVAYLSNSLEMPHLILTDIWMPQMNGFEFTSAVRQLNITTPIVAFTADGDPETERKAMVTGIKKLYQKPLTRNSFVDMCNTYAELGEDMPTDPRRLNLSPRCLIESPVSHGRGITSPECWT</sequence>
<dbReference type="SUPFAM" id="SSF52172">
    <property type="entry name" value="CheY-like"/>
    <property type="match status" value="1"/>
</dbReference>
<protein>
    <recommendedName>
        <fullName evidence="2">Response regulatory domain-containing protein</fullName>
    </recommendedName>
</protein>
<dbReference type="InterPro" id="IPR052048">
    <property type="entry name" value="ST_Response_Regulator"/>
</dbReference>
<dbReference type="PROSITE" id="PS50110">
    <property type="entry name" value="RESPONSE_REGULATORY"/>
    <property type="match status" value="1"/>
</dbReference>
<dbReference type="PANTHER" id="PTHR43228:SF1">
    <property type="entry name" value="TWO-COMPONENT RESPONSE REGULATOR ARR22"/>
    <property type="match status" value="1"/>
</dbReference>
<evidence type="ECO:0000259" key="2">
    <source>
        <dbReference type="PROSITE" id="PS50110"/>
    </source>
</evidence>
<gene>
    <name evidence="3" type="ORF">EGYM00392_LOCUS1995</name>
</gene>
<evidence type="ECO:0000256" key="1">
    <source>
        <dbReference type="PROSITE-ProRule" id="PRU00169"/>
    </source>
</evidence>
<dbReference type="InterPro" id="IPR011006">
    <property type="entry name" value="CheY-like_superfamily"/>
</dbReference>
<dbReference type="Pfam" id="PF00072">
    <property type="entry name" value="Response_reg"/>
    <property type="match status" value="1"/>
</dbReference>
<accession>A0A7S1N1F5</accession>
<name>A0A7S1N1F5_9EUGL</name>
<feature type="domain" description="Response regulatory" evidence="2">
    <location>
        <begin position="22"/>
        <end position="138"/>
    </location>
</feature>
<dbReference type="PANTHER" id="PTHR43228">
    <property type="entry name" value="TWO-COMPONENT RESPONSE REGULATOR"/>
    <property type="match status" value="1"/>
</dbReference>
<organism evidence="3">
    <name type="scientific">Eutreptiella gymnastica</name>
    <dbReference type="NCBI Taxonomy" id="73025"/>
    <lineage>
        <taxon>Eukaryota</taxon>
        <taxon>Discoba</taxon>
        <taxon>Euglenozoa</taxon>
        <taxon>Euglenida</taxon>
        <taxon>Spirocuta</taxon>
        <taxon>Euglenophyceae</taxon>
        <taxon>Eutreptiales</taxon>
        <taxon>Eutreptiaceae</taxon>
        <taxon>Eutreptiella</taxon>
    </lineage>
</organism>
<feature type="modified residue" description="4-aspartylphosphate" evidence="1">
    <location>
        <position position="73"/>
    </location>
</feature>
<dbReference type="GO" id="GO:0000160">
    <property type="term" value="P:phosphorelay signal transduction system"/>
    <property type="evidence" value="ECO:0007669"/>
    <property type="project" value="InterPro"/>
</dbReference>
<evidence type="ECO:0000313" key="3">
    <source>
        <dbReference type="EMBL" id="CAD8990952.1"/>
    </source>
</evidence>
<dbReference type="InterPro" id="IPR001789">
    <property type="entry name" value="Sig_transdc_resp-reg_receiver"/>
</dbReference>